<organism evidence="15 16">
    <name type="scientific">Mortierella alpina</name>
    <name type="common">Oleaginous fungus</name>
    <name type="synonym">Mortierella renispora</name>
    <dbReference type="NCBI Taxonomy" id="64518"/>
    <lineage>
        <taxon>Eukaryota</taxon>
        <taxon>Fungi</taxon>
        <taxon>Fungi incertae sedis</taxon>
        <taxon>Mucoromycota</taxon>
        <taxon>Mortierellomycotina</taxon>
        <taxon>Mortierellomycetes</taxon>
        <taxon>Mortierellales</taxon>
        <taxon>Mortierellaceae</taxon>
        <taxon>Mortierella</taxon>
    </lineage>
</organism>
<evidence type="ECO:0000256" key="2">
    <source>
        <dbReference type="ARBA" id="ARBA00007066"/>
    </source>
</evidence>
<keyword evidence="9" id="KW-0496">Mitochondrion</keyword>
<dbReference type="PANTHER" id="PTHR46041">
    <property type="entry name" value="MITOCHONDRIAL INNER MEMBRANE PROTEASE SUBUNIT 2"/>
    <property type="match status" value="1"/>
</dbReference>
<dbReference type="InterPro" id="IPR037730">
    <property type="entry name" value="IMP2"/>
</dbReference>
<feature type="repeat" description="TPR" evidence="12">
    <location>
        <begin position="294"/>
        <end position="327"/>
    </location>
</feature>
<evidence type="ECO:0000256" key="12">
    <source>
        <dbReference type="PROSITE-ProRule" id="PRU00339"/>
    </source>
</evidence>
<dbReference type="GO" id="GO:0004252">
    <property type="term" value="F:serine-type endopeptidase activity"/>
    <property type="evidence" value="ECO:0007669"/>
    <property type="project" value="InterPro"/>
</dbReference>
<keyword evidence="6" id="KW-0999">Mitochondrion inner membrane</keyword>
<dbReference type="SUPFAM" id="SSF51306">
    <property type="entry name" value="LexA/Signal peptidase"/>
    <property type="match status" value="1"/>
</dbReference>
<dbReference type="PRINTS" id="PR00727">
    <property type="entry name" value="LEADERPTASE"/>
</dbReference>
<dbReference type="EMBL" id="JAAAHY010000125">
    <property type="protein sequence ID" value="KAF9966810.1"/>
    <property type="molecule type" value="Genomic_DNA"/>
</dbReference>
<evidence type="ECO:0000256" key="3">
    <source>
        <dbReference type="ARBA" id="ARBA00013650"/>
    </source>
</evidence>
<evidence type="ECO:0000256" key="13">
    <source>
        <dbReference type="SAM" id="MobiDB-lite"/>
    </source>
</evidence>
<evidence type="ECO:0000313" key="15">
    <source>
        <dbReference type="EMBL" id="KAF9966810.1"/>
    </source>
</evidence>
<keyword evidence="7" id="KW-0378">Hydrolase</keyword>
<keyword evidence="12" id="KW-0802">TPR repeat</keyword>
<feature type="active site" evidence="11">
    <location>
        <position position="626"/>
    </location>
</feature>
<keyword evidence="4" id="KW-0645">Protease</keyword>
<dbReference type="AlphaFoldDB" id="A0A9P6JCG6"/>
<dbReference type="OrthoDB" id="308440at2759"/>
<dbReference type="CDD" id="cd06530">
    <property type="entry name" value="S26_SPase_I"/>
    <property type="match status" value="1"/>
</dbReference>
<keyword evidence="8" id="KW-1133">Transmembrane helix</keyword>
<feature type="region of interest" description="Disordered" evidence="13">
    <location>
        <begin position="481"/>
        <end position="527"/>
    </location>
</feature>
<dbReference type="GO" id="GO:0042720">
    <property type="term" value="C:mitochondrial inner membrane peptidase complex"/>
    <property type="evidence" value="ECO:0007669"/>
    <property type="project" value="InterPro"/>
</dbReference>
<evidence type="ECO:0000256" key="6">
    <source>
        <dbReference type="ARBA" id="ARBA00022792"/>
    </source>
</evidence>
<dbReference type="Proteomes" id="UP000738359">
    <property type="component" value="Unassembled WGS sequence"/>
</dbReference>
<comment type="similarity">
    <text evidence="2">Belongs to the peptidase S26 family. IMP2 subfamily.</text>
</comment>
<dbReference type="SMART" id="SM00028">
    <property type="entry name" value="TPR"/>
    <property type="match status" value="4"/>
</dbReference>
<protein>
    <recommendedName>
        <fullName evidence="3">Mitochondrial inner membrane protease subunit 2</fullName>
    </recommendedName>
</protein>
<keyword evidence="16" id="KW-1185">Reference proteome</keyword>
<dbReference type="PROSITE" id="PS50005">
    <property type="entry name" value="TPR"/>
    <property type="match status" value="2"/>
</dbReference>
<dbReference type="InterPro" id="IPR019533">
    <property type="entry name" value="Peptidase_S26"/>
</dbReference>
<evidence type="ECO:0000256" key="4">
    <source>
        <dbReference type="ARBA" id="ARBA00022670"/>
    </source>
</evidence>
<evidence type="ECO:0000256" key="10">
    <source>
        <dbReference type="ARBA" id="ARBA00023136"/>
    </source>
</evidence>
<evidence type="ECO:0000256" key="5">
    <source>
        <dbReference type="ARBA" id="ARBA00022692"/>
    </source>
</evidence>
<evidence type="ECO:0000256" key="1">
    <source>
        <dbReference type="ARBA" id="ARBA00004434"/>
    </source>
</evidence>
<dbReference type="Gene3D" id="2.10.109.10">
    <property type="entry name" value="Umud Fragment, subunit A"/>
    <property type="match status" value="1"/>
</dbReference>
<feature type="region of interest" description="Disordered" evidence="13">
    <location>
        <begin position="52"/>
        <end position="88"/>
    </location>
</feature>
<comment type="subcellular location">
    <subcellularLocation>
        <location evidence="1">Mitochondrion inner membrane</location>
        <topology evidence="1">Single-pass membrane protein</topology>
    </subcellularLocation>
</comment>
<feature type="domain" description="Peptidase S26" evidence="14">
    <location>
        <begin position="618"/>
        <end position="688"/>
    </location>
</feature>
<evidence type="ECO:0000313" key="16">
    <source>
        <dbReference type="Proteomes" id="UP000738359"/>
    </source>
</evidence>
<feature type="compositionally biased region" description="Acidic residues" evidence="13">
    <location>
        <begin position="485"/>
        <end position="501"/>
    </location>
</feature>
<feature type="region of interest" description="Disordered" evidence="13">
    <location>
        <begin position="532"/>
        <end position="551"/>
    </location>
</feature>
<dbReference type="Gene3D" id="1.25.40.10">
    <property type="entry name" value="Tetratricopeptide repeat domain"/>
    <property type="match status" value="1"/>
</dbReference>
<feature type="active site" evidence="11">
    <location>
        <position position="675"/>
    </location>
</feature>
<keyword evidence="5" id="KW-0812">Transmembrane</keyword>
<feature type="repeat" description="TPR" evidence="12">
    <location>
        <begin position="435"/>
        <end position="468"/>
    </location>
</feature>
<reference evidence="15" key="1">
    <citation type="journal article" date="2020" name="Fungal Divers.">
        <title>Resolving the Mortierellaceae phylogeny through synthesis of multi-gene phylogenetics and phylogenomics.</title>
        <authorList>
            <person name="Vandepol N."/>
            <person name="Liber J."/>
            <person name="Desiro A."/>
            <person name="Na H."/>
            <person name="Kennedy M."/>
            <person name="Barry K."/>
            <person name="Grigoriev I.V."/>
            <person name="Miller A.N."/>
            <person name="O'Donnell K."/>
            <person name="Stajich J.E."/>
            <person name="Bonito G."/>
        </authorList>
    </citation>
    <scope>NUCLEOTIDE SEQUENCE</scope>
    <source>
        <strain evidence="15">CK1249</strain>
    </source>
</reference>
<evidence type="ECO:0000259" key="14">
    <source>
        <dbReference type="Pfam" id="PF10502"/>
    </source>
</evidence>
<name>A0A9P6JCG6_MORAP</name>
<feature type="compositionally biased region" description="Low complexity" evidence="13">
    <location>
        <begin position="67"/>
        <end position="86"/>
    </location>
</feature>
<evidence type="ECO:0000256" key="7">
    <source>
        <dbReference type="ARBA" id="ARBA00022801"/>
    </source>
</evidence>
<proteinExistence type="inferred from homology"/>
<dbReference type="InterPro" id="IPR019734">
    <property type="entry name" value="TPR_rpt"/>
</dbReference>
<dbReference type="InterPro" id="IPR000223">
    <property type="entry name" value="Pept_S26A_signal_pept_1"/>
</dbReference>
<sequence length="770" mass="87305">MKKKAAILSAAKAAQAANPLSAGLTKAAPATIPDVKLRSTAMKHHVGIVKSRTPHLKRLTGNKDIKSPSMNSSPATSPASPGTASPEQSIEQYTIDTKMLHAMACFEAKEYGKAGELISHIPESKWTVEVLLLMTQLHRKRVAVRMEEKACWESIAEKQPLAVEAYTQLLRLQIPLAIVLNMIPSDSPEKPWMKTYLQGMDNMFRMKYEAALSDFSTLDGKYPGNTAIKLRMALCLKWMGKYVRAGFLYAQVRKLDSRVCEDMFHYGICLKQLSKMKYLFKLASELLGFNDKHPDAWCVLAMYWDMRGDKDKAFQMVSKALELRPEHCGALQLRGQLYLEQPVPEPTTAVHSFRKAYSIEKDIATYEGLVNAYILMDRKQEAVAMAREARWHMPDSAHALAIYAAATLVMLYGHQGQYDAAVQILEKQIDHQPPDTVHVKIAEIYTATEKWEDAYMSYGNALSSNPDNERAREGVMHVEKILNGGDEEEDEDSYDGGEDHDDLNSDLGDHRHNWSHGQVDEDDILTGDEDNREDYEEVSPSQQNQQPTQHARGFGYQYTQQQATAGNPQRQLDQYAPARTNIQQGQQMHPAVHQAPHWTWSVLPWVPVGVYFTEHGYSLGTVHGRSMQPTLNPDSNQLRRDVVLFNHWAIDRFDYKIGDVVTLRHPDKPERTVIKRIIALEGDVVQTRSPYLEAYVRVPKGHCWIEGDEMFHSKDSNNFGPVPLGLVRSKVEYILYPFDRFGKIPDKARGSRVKYAPGHKVYNRLDDHDE</sequence>
<dbReference type="FunFam" id="2.10.109.10:FF:000005">
    <property type="entry name" value="Mitochondrial inner membrane protease subunit"/>
    <property type="match status" value="1"/>
</dbReference>
<evidence type="ECO:0000256" key="9">
    <source>
        <dbReference type="ARBA" id="ARBA00023128"/>
    </source>
</evidence>
<dbReference type="PANTHER" id="PTHR46041:SF2">
    <property type="entry name" value="MITOCHONDRIAL INNER MEMBRANE PROTEASE SUBUNIT 2"/>
    <property type="match status" value="1"/>
</dbReference>
<dbReference type="InterPro" id="IPR011990">
    <property type="entry name" value="TPR-like_helical_dom_sf"/>
</dbReference>
<evidence type="ECO:0000256" key="11">
    <source>
        <dbReference type="PIRSR" id="PIRSR600223-1"/>
    </source>
</evidence>
<accession>A0A9P6JCG6</accession>
<dbReference type="SUPFAM" id="SSF48452">
    <property type="entry name" value="TPR-like"/>
    <property type="match status" value="1"/>
</dbReference>
<dbReference type="GO" id="GO:0006627">
    <property type="term" value="P:protein processing involved in protein targeting to mitochondrion"/>
    <property type="evidence" value="ECO:0007669"/>
    <property type="project" value="InterPro"/>
</dbReference>
<dbReference type="GO" id="GO:0006465">
    <property type="term" value="P:signal peptide processing"/>
    <property type="evidence" value="ECO:0007669"/>
    <property type="project" value="InterPro"/>
</dbReference>
<gene>
    <name evidence="15" type="ORF">BGZ70_001171</name>
</gene>
<comment type="caution">
    <text evidence="15">The sequence shown here is derived from an EMBL/GenBank/DDBJ whole genome shotgun (WGS) entry which is preliminary data.</text>
</comment>
<evidence type="ECO:0000256" key="8">
    <source>
        <dbReference type="ARBA" id="ARBA00022989"/>
    </source>
</evidence>
<keyword evidence="10" id="KW-0472">Membrane</keyword>
<dbReference type="InterPro" id="IPR036286">
    <property type="entry name" value="LexA/Signal_pep-like_sf"/>
</dbReference>
<dbReference type="Pfam" id="PF10502">
    <property type="entry name" value="Peptidase_S26"/>
    <property type="match status" value="1"/>
</dbReference>
<feature type="compositionally biased region" description="Polar residues" evidence="13">
    <location>
        <begin position="539"/>
        <end position="549"/>
    </location>
</feature>